<evidence type="ECO:0000256" key="3">
    <source>
        <dbReference type="ARBA" id="ARBA00009263"/>
    </source>
</evidence>
<dbReference type="Pfam" id="PF16363">
    <property type="entry name" value="GDP_Man_Dehyd"/>
    <property type="match status" value="1"/>
</dbReference>
<dbReference type="SUPFAM" id="SSF51735">
    <property type="entry name" value="NAD(P)-binding Rossmann-fold domains"/>
    <property type="match status" value="1"/>
</dbReference>
<protein>
    <recommendedName>
        <fullName evidence="4">GDP-mannose 4,6-dehydratase</fullName>
        <ecNumber evidence="4">4.2.1.47</ecNumber>
    </recommendedName>
    <alternativeName>
        <fullName evidence="6">GDP-D-mannose dehydratase</fullName>
    </alternativeName>
</protein>
<dbReference type="GO" id="GO:0008446">
    <property type="term" value="F:GDP-mannose 4,6-dehydratase activity"/>
    <property type="evidence" value="ECO:0007669"/>
    <property type="project" value="UniProtKB-EC"/>
</dbReference>
<dbReference type="EMBL" id="SCEB01215003">
    <property type="protein sequence ID" value="RXM31830.1"/>
    <property type="molecule type" value="Genomic_DNA"/>
</dbReference>
<comment type="similarity">
    <text evidence="3">Belongs to the NAD(P)-dependent epimerase/dehydratase family. GDP-mannose 4,6-dehydratase subfamily.</text>
</comment>
<evidence type="ECO:0000256" key="1">
    <source>
        <dbReference type="ARBA" id="ARBA00001937"/>
    </source>
</evidence>
<dbReference type="InterPro" id="IPR016040">
    <property type="entry name" value="NAD(P)-bd_dom"/>
</dbReference>
<dbReference type="PANTHER" id="PTHR43715">
    <property type="entry name" value="GDP-MANNOSE 4,6-DEHYDRATASE"/>
    <property type="match status" value="1"/>
</dbReference>
<dbReference type="UniPathway" id="UPA00128">
    <property type="reaction ID" value="UER00190"/>
</dbReference>
<accession>A0A444U9I4</accession>
<dbReference type="Gene3D" id="3.40.50.720">
    <property type="entry name" value="NAD(P)-binding Rossmann-like Domain"/>
    <property type="match status" value="1"/>
</dbReference>
<dbReference type="EC" id="4.2.1.47" evidence="4"/>
<sequence>MDHSVNMLSVSYVRSNNSGVDQAMWLMLQQDEPEDFVIATREVHSVRELVEKAFKHVRKNIVWEGKNENEVGHCNETGVI</sequence>
<proteinExistence type="inferred from homology"/>
<evidence type="ECO:0000313" key="8">
    <source>
        <dbReference type="EMBL" id="RXM31830.1"/>
    </source>
</evidence>
<comment type="cofactor">
    <cofactor evidence="1">
        <name>NADP(+)</name>
        <dbReference type="ChEBI" id="CHEBI:58349"/>
    </cofactor>
</comment>
<dbReference type="Proteomes" id="UP000289886">
    <property type="component" value="Unassembled WGS sequence"/>
</dbReference>
<dbReference type="InterPro" id="IPR006368">
    <property type="entry name" value="GDP_Man_deHydtase"/>
</dbReference>
<dbReference type="AlphaFoldDB" id="A0A444U9I4"/>
<evidence type="ECO:0000256" key="4">
    <source>
        <dbReference type="ARBA" id="ARBA00011989"/>
    </source>
</evidence>
<dbReference type="PANTHER" id="PTHR43715:SF1">
    <property type="entry name" value="GDP-MANNOSE 4,6 DEHYDRATASE"/>
    <property type="match status" value="1"/>
</dbReference>
<dbReference type="GO" id="GO:0042351">
    <property type="term" value="P:'de novo' GDP-L-fucose biosynthetic process"/>
    <property type="evidence" value="ECO:0007669"/>
    <property type="project" value="UniProtKB-UniPathway"/>
</dbReference>
<evidence type="ECO:0000313" key="9">
    <source>
        <dbReference type="Proteomes" id="UP000289886"/>
    </source>
</evidence>
<keyword evidence="5" id="KW-0456">Lyase</keyword>
<feature type="domain" description="NAD(P)-binding" evidence="7">
    <location>
        <begin position="22"/>
        <end position="78"/>
    </location>
</feature>
<gene>
    <name evidence="8" type="ORF">EOD39_6632</name>
</gene>
<dbReference type="InterPro" id="IPR036291">
    <property type="entry name" value="NAD(P)-bd_dom_sf"/>
</dbReference>
<evidence type="ECO:0000256" key="2">
    <source>
        <dbReference type="ARBA" id="ARBA00004912"/>
    </source>
</evidence>
<keyword evidence="9" id="KW-1185">Reference proteome</keyword>
<reference evidence="8 9" key="1">
    <citation type="submission" date="2019-01" db="EMBL/GenBank/DDBJ databases">
        <title>Draft Genome and Complete Hox-Cluster Characterization of the Sterlet Sturgeon (Acipenser ruthenus).</title>
        <authorList>
            <person name="Wei Q."/>
        </authorList>
    </citation>
    <scope>NUCLEOTIDE SEQUENCE [LARGE SCALE GENOMIC DNA]</scope>
    <source>
        <strain evidence="8">WHYD16114868_AA</strain>
        <tissue evidence="8">Blood</tissue>
    </source>
</reference>
<evidence type="ECO:0000256" key="5">
    <source>
        <dbReference type="ARBA" id="ARBA00023239"/>
    </source>
</evidence>
<organism evidence="8 9">
    <name type="scientific">Acipenser ruthenus</name>
    <name type="common">Sterlet sturgeon</name>
    <dbReference type="NCBI Taxonomy" id="7906"/>
    <lineage>
        <taxon>Eukaryota</taxon>
        <taxon>Metazoa</taxon>
        <taxon>Chordata</taxon>
        <taxon>Craniata</taxon>
        <taxon>Vertebrata</taxon>
        <taxon>Euteleostomi</taxon>
        <taxon>Actinopterygii</taxon>
        <taxon>Chondrostei</taxon>
        <taxon>Acipenseriformes</taxon>
        <taxon>Acipenseridae</taxon>
        <taxon>Acipenser</taxon>
    </lineage>
</organism>
<name>A0A444U9I4_ACIRT</name>
<dbReference type="Gene3D" id="3.90.25.10">
    <property type="entry name" value="UDP-galactose 4-epimerase, domain 1"/>
    <property type="match status" value="1"/>
</dbReference>
<evidence type="ECO:0000259" key="7">
    <source>
        <dbReference type="Pfam" id="PF16363"/>
    </source>
</evidence>
<comment type="pathway">
    <text evidence="2">Nucleotide-sugar biosynthesis; GDP-L-fucose biosynthesis via de novo pathway; GDP-L-fucose from GDP-alpha-D-mannose: step 1/2.</text>
</comment>
<comment type="caution">
    <text evidence="8">The sequence shown here is derived from an EMBL/GenBank/DDBJ whole genome shotgun (WGS) entry which is preliminary data.</text>
</comment>
<evidence type="ECO:0000256" key="6">
    <source>
        <dbReference type="ARBA" id="ARBA00031085"/>
    </source>
</evidence>